<dbReference type="InterPro" id="IPR000330">
    <property type="entry name" value="SNF2_N"/>
</dbReference>
<dbReference type="Pfam" id="PF00176">
    <property type="entry name" value="SNF2-rel_dom"/>
    <property type="match status" value="1"/>
</dbReference>
<dbReference type="EMBL" id="GL833122">
    <property type="protein sequence ID" value="EGB11519.1"/>
    <property type="molecule type" value="Genomic_DNA"/>
</dbReference>
<dbReference type="GO" id="GO:0016787">
    <property type="term" value="F:hydrolase activity"/>
    <property type="evidence" value="ECO:0007669"/>
    <property type="project" value="UniProtKB-KW"/>
</dbReference>
<dbReference type="GO" id="GO:0005524">
    <property type="term" value="F:ATP binding"/>
    <property type="evidence" value="ECO:0007669"/>
    <property type="project" value="UniProtKB-KW"/>
</dbReference>
<dbReference type="KEGG" id="aaf:AURANDRAFT_15891"/>
<evidence type="ECO:0000256" key="2">
    <source>
        <dbReference type="ARBA" id="ARBA00022801"/>
    </source>
</evidence>
<dbReference type="OrthoDB" id="2020972at2759"/>
<keyword evidence="7" id="KW-1185">Reference proteome</keyword>
<dbReference type="GO" id="GO:0008094">
    <property type="term" value="F:ATP-dependent activity, acting on DNA"/>
    <property type="evidence" value="ECO:0007669"/>
    <property type="project" value="TreeGrafter"/>
</dbReference>
<sequence>TLVVAPTSVLSNWSEQAKAHAPGLKVLVYHGGDRGALDAAAYDVVVTSYGVLVAEAPDDASGKRKLSGLYTASWRRVVLDEAHTIRNPRTKTAKAVARLDRVHSWCVTGTPMINKVEDFQAVFSFVRCAPVDDPAVF</sequence>
<dbReference type="AlphaFoldDB" id="F0Y019"/>
<dbReference type="InParanoid" id="F0Y019"/>
<dbReference type="Gene3D" id="3.40.50.10810">
    <property type="entry name" value="Tandem AAA-ATPase domain"/>
    <property type="match status" value="1"/>
</dbReference>
<evidence type="ECO:0000256" key="3">
    <source>
        <dbReference type="ARBA" id="ARBA00022806"/>
    </source>
</evidence>
<keyword evidence="3" id="KW-0347">Helicase</keyword>
<dbReference type="eggNOG" id="KOG1001">
    <property type="taxonomic scope" value="Eukaryota"/>
</dbReference>
<dbReference type="CDD" id="cd18008">
    <property type="entry name" value="DEXDc_SHPRH-like"/>
    <property type="match status" value="1"/>
</dbReference>
<protein>
    <recommendedName>
        <fullName evidence="5">Helicase ATP-binding domain-containing protein</fullName>
    </recommendedName>
</protein>
<evidence type="ECO:0000256" key="4">
    <source>
        <dbReference type="ARBA" id="ARBA00022840"/>
    </source>
</evidence>
<evidence type="ECO:0000259" key="5">
    <source>
        <dbReference type="PROSITE" id="PS51192"/>
    </source>
</evidence>
<dbReference type="OMA" id="YTASWRR"/>
<feature type="non-terminal residue" evidence="6">
    <location>
        <position position="1"/>
    </location>
</feature>
<dbReference type="InterPro" id="IPR027417">
    <property type="entry name" value="P-loop_NTPase"/>
</dbReference>
<dbReference type="RefSeq" id="XP_009033877.1">
    <property type="nucleotide sequence ID" value="XM_009035629.1"/>
</dbReference>
<dbReference type="Proteomes" id="UP000002729">
    <property type="component" value="Unassembled WGS sequence"/>
</dbReference>
<dbReference type="GeneID" id="20218563"/>
<dbReference type="InterPro" id="IPR014001">
    <property type="entry name" value="Helicase_ATP-bd"/>
</dbReference>
<dbReference type="GO" id="GO:0004386">
    <property type="term" value="F:helicase activity"/>
    <property type="evidence" value="ECO:0007669"/>
    <property type="project" value="UniProtKB-KW"/>
</dbReference>
<evidence type="ECO:0000313" key="7">
    <source>
        <dbReference type="Proteomes" id="UP000002729"/>
    </source>
</evidence>
<gene>
    <name evidence="6" type="ORF">AURANDRAFT_15891</name>
</gene>
<dbReference type="PANTHER" id="PTHR45626:SF17">
    <property type="entry name" value="HELICASE-LIKE TRANSCRIPTION FACTOR"/>
    <property type="match status" value="1"/>
</dbReference>
<organism evidence="7">
    <name type="scientific">Aureococcus anophagefferens</name>
    <name type="common">Harmful bloom alga</name>
    <dbReference type="NCBI Taxonomy" id="44056"/>
    <lineage>
        <taxon>Eukaryota</taxon>
        <taxon>Sar</taxon>
        <taxon>Stramenopiles</taxon>
        <taxon>Ochrophyta</taxon>
        <taxon>Pelagophyceae</taxon>
        <taxon>Pelagomonadales</taxon>
        <taxon>Pelagomonadaceae</taxon>
        <taxon>Aureococcus</taxon>
    </lineage>
</organism>
<keyword evidence="4" id="KW-0067">ATP-binding</keyword>
<dbReference type="PANTHER" id="PTHR45626">
    <property type="entry name" value="TRANSCRIPTION TERMINATION FACTOR 2-RELATED"/>
    <property type="match status" value="1"/>
</dbReference>
<dbReference type="GO" id="GO:0006281">
    <property type="term" value="P:DNA repair"/>
    <property type="evidence" value="ECO:0007669"/>
    <property type="project" value="TreeGrafter"/>
</dbReference>
<reference evidence="6 7" key="1">
    <citation type="journal article" date="2011" name="Proc. Natl. Acad. Sci. U.S.A.">
        <title>Niche of harmful alga Aureococcus anophagefferens revealed through ecogenomics.</title>
        <authorList>
            <person name="Gobler C.J."/>
            <person name="Berry D.L."/>
            <person name="Dyhrman S.T."/>
            <person name="Wilhelm S.W."/>
            <person name="Salamov A."/>
            <person name="Lobanov A.V."/>
            <person name="Zhang Y."/>
            <person name="Collier J.L."/>
            <person name="Wurch L.L."/>
            <person name="Kustka A.B."/>
            <person name="Dill B.D."/>
            <person name="Shah M."/>
            <person name="VerBerkmoes N.C."/>
            <person name="Kuo A."/>
            <person name="Terry A."/>
            <person name="Pangilinan J."/>
            <person name="Lindquist E.A."/>
            <person name="Lucas S."/>
            <person name="Paulsen I.T."/>
            <person name="Hattenrath-Lehmann T.K."/>
            <person name="Talmage S.C."/>
            <person name="Walker E.A."/>
            <person name="Koch F."/>
            <person name="Burson A.M."/>
            <person name="Marcoval M.A."/>
            <person name="Tang Y.Z."/>
            <person name="Lecleir G.R."/>
            <person name="Coyne K.J."/>
            <person name="Berg G.M."/>
            <person name="Bertrand E.M."/>
            <person name="Saito M.A."/>
            <person name="Gladyshev V.N."/>
            <person name="Grigoriev I.V."/>
        </authorList>
    </citation>
    <scope>NUCLEOTIDE SEQUENCE [LARGE SCALE GENOMIC DNA]</scope>
    <source>
        <strain evidence="7">CCMP 1984</strain>
    </source>
</reference>
<dbReference type="InterPro" id="IPR050628">
    <property type="entry name" value="SNF2_RAD54_helicase_TF"/>
</dbReference>
<feature type="domain" description="Helicase ATP-binding" evidence="5">
    <location>
        <begin position="1"/>
        <end position="129"/>
    </location>
</feature>
<keyword evidence="2" id="KW-0378">Hydrolase</keyword>
<keyword evidence="1" id="KW-0547">Nucleotide-binding</keyword>
<feature type="non-terminal residue" evidence="6">
    <location>
        <position position="137"/>
    </location>
</feature>
<dbReference type="PROSITE" id="PS51192">
    <property type="entry name" value="HELICASE_ATP_BIND_1"/>
    <property type="match status" value="1"/>
</dbReference>
<proteinExistence type="predicted"/>
<dbReference type="InterPro" id="IPR038718">
    <property type="entry name" value="SNF2-like_sf"/>
</dbReference>
<evidence type="ECO:0000256" key="1">
    <source>
        <dbReference type="ARBA" id="ARBA00022741"/>
    </source>
</evidence>
<accession>F0Y019</accession>
<dbReference type="GO" id="GO:0005634">
    <property type="term" value="C:nucleus"/>
    <property type="evidence" value="ECO:0007669"/>
    <property type="project" value="TreeGrafter"/>
</dbReference>
<dbReference type="SUPFAM" id="SSF52540">
    <property type="entry name" value="P-loop containing nucleoside triphosphate hydrolases"/>
    <property type="match status" value="1"/>
</dbReference>
<name>F0Y019_AURAN</name>
<evidence type="ECO:0000313" key="6">
    <source>
        <dbReference type="EMBL" id="EGB11519.1"/>
    </source>
</evidence>